<comment type="caution">
    <text evidence="2">The sequence shown here is derived from an EMBL/GenBank/DDBJ whole genome shotgun (WGS) entry which is preliminary data.</text>
</comment>
<reference evidence="2 3" key="1">
    <citation type="submission" date="2023-08" db="EMBL/GenBank/DDBJ databases">
        <authorList>
            <person name="Park J.-S."/>
        </authorList>
    </citation>
    <scope>NUCLEOTIDE SEQUENCE [LARGE SCALE GENOMIC DNA]</scope>
    <source>
        <strain evidence="2 3">2205SS18-9</strain>
    </source>
</reference>
<dbReference type="EMBL" id="JAVAMP010000023">
    <property type="protein sequence ID" value="MDP5277063.1"/>
    <property type="molecule type" value="Genomic_DNA"/>
</dbReference>
<protein>
    <submittedName>
        <fullName evidence="2">Helix-turn-helix domain-containing protein</fullName>
    </submittedName>
</protein>
<evidence type="ECO:0000259" key="1">
    <source>
        <dbReference type="Pfam" id="PF12645"/>
    </source>
</evidence>
<sequence length="81" mass="9413">MQEKSNSKYTAEDRYFLDLIENAKLGDKQSMNEILKLFEKDILVLAKYIKMPKDDAIQAIITEFLSLILKNDNEGEKNTNK</sequence>
<gene>
    <name evidence="2" type="ORF">Q5Y73_23475</name>
</gene>
<accession>A0ABT9J6G6</accession>
<evidence type="ECO:0000313" key="2">
    <source>
        <dbReference type="EMBL" id="MDP5277063.1"/>
    </source>
</evidence>
<dbReference type="Proteomes" id="UP001231941">
    <property type="component" value="Unassembled WGS sequence"/>
</dbReference>
<dbReference type="InterPro" id="IPR024760">
    <property type="entry name" value="HTH_dom_conjug_TS-like"/>
</dbReference>
<evidence type="ECO:0000313" key="3">
    <source>
        <dbReference type="Proteomes" id="UP001231941"/>
    </source>
</evidence>
<name>A0ABT9J6G6_9BACL</name>
<proteinExistence type="predicted"/>
<organism evidence="2 3">
    <name type="scientific">Chengkuizengella axinellae</name>
    <dbReference type="NCBI Taxonomy" id="3064388"/>
    <lineage>
        <taxon>Bacteria</taxon>
        <taxon>Bacillati</taxon>
        <taxon>Bacillota</taxon>
        <taxon>Bacilli</taxon>
        <taxon>Bacillales</taxon>
        <taxon>Paenibacillaceae</taxon>
        <taxon>Chengkuizengella</taxon>
    </lineage>
</organism>
<dbReference type="RefSeq" id="WP_305994363.1">
    <property type="nucleotide sequence ID" value="NZ_JAVAMP010000023.1"/>
</dbReference>
<dbReference type="Pfam" id="PF12645">
    <property type="entry name" value="HTH_16"/>
    <property type="match status" value="1"/>
</dbReference>
<keyword evidence="3" id="KW-1185">Reference proteome</keyword>
<feature type="domain" description="Helix-turn-helix conjugative transposon-like" evidence="1">
    <location>
        <begin position="18"/>
        <end position="61"/>
    </location>
</feature>